<feature type="domain" description="CBM21" evidence="3">
    <location>
        <begin position="138"/>
        <end position="248"/>
    </location>
</feature>
<evidence type="ECO:0000313" key="4">
    <source>
        <dbReference type="Proteomes" id="UP000186698"/>
    </source>
</evidence>
<dbReference type="AGR" id="Xenbase:XB-GENE-6489198"/>
<dbReference type="GeneID" id="108713113"/>
<sequence length="1119" mass="126760">MSAVSSCLALSLCRSKSPMENFEENNQSKDKLLEPPPLGNSYIEDEDVKSSIKPRFSPLPRRRSSVSSDEGDLEPPTTVARKVSFADAFGFDLVCVKEFDTWEVPIVSQILNYELETHYIEEFYLTASFALPSADDILGKLHTKKVLLESIDLAPGTSCMKGIIRVLNVSYEKQIYVRISVDDWQSYYDMTAEYIPYSFNGDTDQFAFTISLVAPYQKEGASVQFCICYETPIGTFWDNNDGENYTLVCHKKEYAVEKDHASEDLAEKFKKSCLKSTPSKEEDDLDESEEKYSRSTDNYIPRIICSHDDNSEDNNNEEDNSQEKNKKGDDDLEILLNRNLMKARTISTEDNKTLIFEEQSLLNTMQTCESLECLKDSSIDIFKKCNNNMSAKESKEFNKNEECPTLKDSSETLVAENMKSTSCTEQHLQETGISLQENLPQNGGHRKRKKGQTGSQDETNAEKWSLVTNRKREPYNFIESNLSPKTESIQLIENLDDNANPNDSDNIVDASYFSVNNNEEEDDKNEGWIRRKIRMKDENNQFHENKNIDRWSFDKAESSQLEHDYSTISLNQKYIASVGSEDPEKKDEQSFLKLPDAEHERPFLDVDNDCKIFKKTLPAENLTISEHTVPTLDFSSNACLDNLCQIKGINDEKTSEAISTTTFYSPCDSTSNQGSLDVLFENKTSKREMHPHTNDSQTVDLQIPEKSYISTFNLSPNPVHSDHQHDKTCFFCEEKSEESHSFERPMITGNAPLTSNHQDYIKDKAIVVDTTDLKLCKKNKDITDCPVHTTDTTENQLAMGEKVIVALVTEETGESEICMPGRDQTNVSYIDVCTAVNKNIVDHSDTKVGVESQSEKFSYNLNKSQGGRSKEITSEEITNTALKDMKVLASVGRDCDNGQMQRTIASKTPGADAIYMGAYNVFKDQFKSRLDDFSNNLTTVHESDSQMTDYSDTDSSNSLCAELSGDFSKLVKEQGDTSDNSISSGSTTDMSAMLKAQVNTEQNSLRPSILISEPDDELEEWCIEDEKKSEPEDIKQCYYYSKTNHQAQTSDHGTEDVSISSDPLNFSKTSSKVICSVMFVVFSGLMYHYDFLVCFALYLFSLYWLYWEGDGNKKSVRKE</sequence>
<dbReference type="GO" id="GO:0008157">
    <property type="term" value="F:protein phosphatase 1 binding"/>
    <property type="evidence" value="ECO:0000318"/>
    <property type="project" value="GO_Central"/>
</dbReference>
<dbReference type="InterPro" id="IPR050782">
    <property type="entry name" value="PP1_regulatory_subunit_3"/>
</dbReference>
<keyword evidence="2" id="KW-1133">Transmembrane helix</keyword>
<feature type="transmembrane region" description="Helical" evidence="2">
    <location>
        <begin position="1077"/>
        <end position="1107"/>
    </location>
</feature>
<evidence type="ECO:0000256" key="2">
    <source>
        <dbReference type="SAM" id="Phobius"/>
    </source>
</evidence>
<dbReference type="PANTHER" id="PTHR12307">
    <property type="entry name" value="PROTEIN PHOSPHATASE 1 REGULATORY SUBUNIT"/>
    <property type="match status" value="1"/>
</dbReference>
<feature type="region of interest" description="Disordered" evidence="1">
    <location>
        <begin position="304"/>
        <end position="330"/>
    </location>
</feature>
<evidence type="ECO:0000313" key="5">
    <source>
        <dbReference type="RefSeq" id="XP_018111371.1"/>
    </source>
</evidence>
<keyword evidence="2" id="KW-0472">Membrane</keyword>
<dbReference type="KEGG" id="xla:108713113"/>
<keyword evidence="2" id="KW-0812">Transmembrane</keyword>
<keyword evidence="4" id="KW-1185">Reference proteome</keyword>
<dbReference type="PROSITE" id="PS51159">
    <property type="entry name" value="CBM21"/>
    <property type="match status" value="1"/>
</dbReference>
<feature type="region of interest" description="Disordered" evidence="1">
    <location>
        <begin position="19"/>
        <end position="76"/>
    </location>
</feature>
<dbReference type="Pfam" id="PF03370">
    <property type="entry name" value="CBM_21"/>
    <property type="match status" value="1"/>
</dbReference>
<reference evidence="4" key="1">
    <citation type="submission" date="2024-06" db="UniProtKB">
        <authorList>
            <consortium name="RefSeq"/>
        </authorList>
    </citation>
    <scope>NUCLEOTIDE SEQUENCE [LARGE SCALE GENOMIC DNA]</scope>
    <source>
        <strain evidence="4">J_2021</strain>
    </source>
</reference>
<name>A0A8J0UWJ0_XENLA</name>
<dbReference type="GO" id="GO:0000164">
    <property type="term" value="C:protein phosphatase type 1 complex"/>
    <property type="evidence" value="ECO:0000318"/>
    <property type="project" value="GO_Central"/>
</dbReference>
<accession>A0A8J0UWJ0</accession>
<dbReference type="InterPro" id="IPR038175">
    <property type="entry name" value="CBM21_dom_sf"/>
</dbReference>
<evidence type="ECO:0000259" key="3">
    <source>
        <dbReference type="PROSITE" id="PS51159"/>
    </source>
</evidence>
<evidence type="ECO:0000313" key="6">
    <source>
        <dbReference type="Xenbase" id="XB-GENE-6489198"/>
    </source>
</evidence>
<feature type="compositionally biased region" description="Acidic residues" evidence="1">
    <location>
        <begin position="310"/>
        <end position="320"/>
    </location>
</feature>
<dbReference type="CDD" id="cd22255">
    <property type="entry name" value="PBD_PPP1R3A"/>
    <property type="match status" value="1"/>
</dbReference>
<dbReference type="Gene3D" id="2.60.40.2440">
    <property type="entry name" value="Carbohydrate binding type-21 domain"/>
    <property type="match status" value="1"/>
</dbReference>
<gene>
    <name evidence="5 6" type="primary">ppp1r3a.S</name>
</gene>
<dbReference type="PANTHER" id="PTHR12307:SF2">
    <property type="entry name" value="PROTEIN PHOSPHATASE 1 REGULATORY SUBUNIT 3A"/>
    <property type="match status" value="1"/>
</dbReference>
<feature type="region of interest" description="Disordered" evidence="1">
    <location>
        <begin position="436"/>
        <end position="463"/>
    </location>
</feature>
<proteinExistence type="predicted"/>
<dbReference type="AlphaFoldDB" id="A0A8J0UWJ0"/>
<protein>
    <submittedName>
        <fullName evidence="5">Protein phosphatase 1 regulatory subunit 3A</fullName>
    </submittedName>
</protein>
<dbReference type="Proteomes" id="UP000186698">
    <property type="component" value="Chromosome 3S"/>
</dbReference>
<dbReference type="GO" id="GO:2001069">
    <property type="term" value="F:glycogen binding"/>
    <property type="evidence" value="ECO:0000318"/>
    <property type="project" value="GO_Central"/>
</dbReference>
<reference evidence="5" key="2">
    <citation type="submission" date="2025-08" db="UniProtKB">
        <authorList>
            <consortium name="RefSeq"/>
        </authorList>
    </citation>
    <scope>IDENTIFICATION</scope>
    <source>
        <strain evidence="5">J_2021</strain>
        <tissue evidence="5">Erythrocytes</tissue>
    </source>
</reference>
<dbReference type="GO" id="GO:0005979">
    <property type="term" value="P:regulation of glycogen biosynthetic process"/>
    <property type="evidence" value="ECO:0000318"/>
    <property type="project" value="GO_Central"/>
</dbReference>
<dbReference type="RefSeq" id="XP_018111371.1">
    <property type="nucleotide sequence ID" value="XM_018255882.2"/>
</dbReference>
<dbReference type="InterPro" id="IPR005036">
    <property type="entry name" value="CBM21_dom"/>
</dbReference>
<organism evidence="4 5">
    <name type="scientific">Xenopus laevis</name>
    <name type="common">African clawed frog</name>
    <dbReference type="NCBI Taxonomy" id="8355"/>
    <lineage>
        <taxon>Eukaryota</taxon>
        <taxon>Metazoa</taxon>
        <taxon>Chordata</taxon>
        <taxon>Craniata</taxon>
        <taxon>Vertebrata</taxon>
        <taxon>Euteleostomi</taxon>
        <taxon>Amphibia</taxon>
        <taxon>Batrachia</taxon>
        <taxon>Anura</taxon>
        <taxon>Pipoidea</taxon>
        <taxon>Pipidae</taxon>
        <taxon>Xenopodinae</taxon>
        <taxon>Xenopus</taxon>
        <taxon>Xenopus</taxon>
    </lineage>
</organism>
<dbReference type="OrthoDB" id="1881at2759"/>
<evidence type="ECO:0000256" key="1">
    <source>
        <dbReference type="SAM" id="MobiDB-lite"/>
    </source>
</evidence>
<dbReference type="Xenbase" id="XB-GENE-6489198">
    <property type="gene designation" value="ppp1r3a.S"/>
</dbReference>
<dbReference type="CTD" id="108713113"/>